<feature type="transmembrane region" description="Helical" evidence="1">
    <location>
        <begin position="273"/>
        <end position="295"/>
    </location>
</feature>
<proteinExistence type="predicted"/>
<dbReference type="Gene3D" id="2.30.42.10">
    <property type="match status" value="1"/>
</dbReference>
<evidence type="ECO:0000256" key="1">
    <source>
        <dbReference type="SAM" id="Phobius"/>
    </source>
</evidence>
<evidence type="ECO:0000313" key="4">
    <source>
        <dbReference type="Proteomes" id="UP000241507"/>
    </source>
</evidence>
<feature type="transmembrane region" description="Helical" evidence="1">
    <location>
        <begin position="207"/>
        <end position="227"/>
    </location>
</feature>
<dbReference type="InterPro" id="IPR036034">
    <property type="entry name" value="PDZ_sf"/>
</dbReference>
<evidence type="ECO:0000259" key="2">
    <source>
        <dbReference type="PROSITE" id="PS50106"/>
    </source>
</evidence>
<reference evidence="4" key="1">
    <citation type="submission" date="2018-03" db="EMBL/GenBank/DDBJ databases">
        <title>Gramella fulva sp. nov., isolated from a dry surface of tidal flat.</title>
        <authorList>
            <person name="Hwang S.H."/>
            <person name="Hwang W.M."/>
            <person name="Kang K."/>
            <person name="Ahn T.-Y."/>
        </authorList>
    </citation>
    <scope>NUCLEOTIDE SEQUENCE [LARGE SCALE GENOMIC DNA]</scope>
    <source>
        <strain evidence="4">SH35</strain>
    </source>
</reference>
<accession>A0A2R3Z534</accession>
<feature type="transmembrane region" description="Helical" evidence="1">
    <location>
        <begin position="307"/>
        <end position="324"/>
    </location>
</feature>
<evidence type="ECO:0000313" key="3">
    <source>
        <dbReference type="EMBL" id="AVR45375.1"/>
    </source>
</evidence>
<feature type="transmembrane region" description="Helical" evidence="1">
    <location>
        <begin position="144"/>
        <end position="161"/>
    </location>
</feature>
<dbReference type="RefSeq" id="WP_107012153.1">
    <property type="nucleotide sequence ID" value="NZ_CP028136.1"/>
</dbReference>
<name>A0A2R3Z534_9FLAO</name>
<keyword evidence="1" id="KW-1133">Transmembrane helix</keyword>
<dbReference type="SUPFAM" id="SSF50156">
    <property type="entry name" value="PDZ domain-like"/>
    <property type="match status" value="1"/>
</dbReference>
<dbReference type="EMBL" id="CP028136">
    <property type="protein sequence ID" value="AVR45375.1"/>
    <property type="molecule type" value="Genomic_DNA"/>
</dbReference>
<keyword evidence="1" id="KW-0812">Transmembrane</keyword>
<feature type="transmembrane region" description="Helical" evidence="1">
    <location>
        <begin position="239"/>
        <end position="261"/>
    </location>
</feature>
<feature type="transmembrane region" description="Helical" evidence="1">
    <location>
        <begin position="9"/>
        <end position="28"/>
    </location>
</feature>
<keyword evidence="4" id="KW-1185">Reference proteome</keyword>
<feature type="transmembrane region" description="Helical" evidence="1">
    <location>
        <begin position="119"/>
        <end position="137"/>
    </location>
</feature>
<protein>
    <recommendedName>
        <fullName evidence="2">PDZ domain-containing protein</fullName>
    </recommendedName>
</protein>
<dbReference type="InterPro" id="IPR001478">
    <property type="entry name" value="PDZ"/>
</dbReference>
<organism evidence="3 4">
    <name type="scientific">Christiangramia fulva</name>
    <dbReference type="NCBI Taxonomy" id="2126553"/>
    <lineage>
        <taxon>Bacteria</taxon>
        <taxon>Pseudomonadati</taxon>
        <taxon>Bacteroidota</taxon>
        <taxon>Flavobacteriia</taxon>
        <taxon>Flavobacteriales</taxon>
        <taxon>Flavobacteriaceae</taxon>
        <taxon>Christiangramia</taxon>
    </lineage>
</organism>
<dbReference type="Proteomes" id="UP000241507">
    <property type="component" value="Chromosome"/>
</dbReference>
<keyword evidence="1" id="KW-0472">Membrane</keyword>
<gene>
    <name evidence="3" type="ORF">C7S20_08885</name>
</gene>
<dbReference type="OrthoDB" id="3521766at2"/>
<dbReference type="AlphaFoldDB" id="A0A2R3Z534"/>
<dbReference type="Pfam" id="PF17820">
    <property type="entry name" value="PDZ_6"/>
    <property type="match status" value="1"/>
</dbReference>
<dbReference type="InterPro" id="IPR041489">
    <property type="entry name" value="PDZ_6"/>
</dbReference>
<feature type="domain" description="PDZ" evidence="2">
    <location>
        <begin position="37"/>
        <end position="76"/>
    </location>
</feature>
<dbReference type="KEGG" id="grs:C7S20_08885"/>
<feature type="transmembrane region" description="Helical" evidence="1">
    <location>
        <begin position="173"/>
        <end position="195"/>
    </location>
</feature>
<sequence length="333" mass="36691">MENQPKDHVGVLLGVGILFIAWGILGVLDQKNFTYSGYSTDGNNTIVQVEKGSPAEAAGLKKGDVIMSTGGIAVANTKAQSMQPRPKIGESKEYVITRNGEEMKLDLTYAALPDKQNTLNILGFLIGVIFIVLGVFMHYRRKTGLSWTFAIFMLCFGFVFFEGPYIAPGIANQLIRSISISIVLFSFGALANYMLNYPPKSRYNLKLLYLPAALAALLFWILEFTLPESTESLNMLVRYFVGAVIIFYFGLSLVTLISKFLNSNAEERKASGLDLMLIGAVIGLLPILIYFTISTFSPGTILPGNDYVFLTFIAIPIFFSLALMHRGEKELAV</sequence>
<dbReference type="PROSITE" id="PS50106">
    <property type="entry name" value="PDZ"/>
    <property type="match status" value="1"/>
</dbReference>